<evidence type="ECO:0000259" key="1">
    <source>
        <dbReference type="SMART" id="SM00732"/>
    </source>
</evidence>
<dbReference type="GO" id="GO:0003729">
    <property type="term" value="F:mRNA binding"/>
    <property type="evidence" value="ECO:0007669"/>
    <property type="project" value="TreeGrafter"/>
</dbReference>
<dbReference type="GO" id="GO:0003735">
    <property type="term" value="F:structural constituent of ribosome"/>
    <property type="evidence" value="ECO:0007669"/>
    <property type="project" value="TreeGrafter"/>
</dbReference>
<dbReference type="InterPro" id="IPR012337">
    <property type="entry name" value="RNaseH-like_sf"/>
</dbReference>
<gene>
    <name evidence="2" type="ORF">H9737_02330</name>
</gene>
<dbReference type="InterPro" id="IPR006641">
    <property type="entry name" value="YqgF/RNaseH-like_dom"/>
</dbReference>
<dbReference type="Pfam" id="PF22706">
    <property type="entry name" value="Tex_central_region"/>
    <property type="match status" value="1"/>
</dbReference>
<comment type="caution">
    <text evidence="2">The sequence shown here is derived from an EMBL/GenBank/DDBJ whole genome shotgun (WGS) entry which is preliminary data.</text>
</comment>
<dbReference type="InterPro" id="IPR023319">
    <property type="entry name" value="Tex-like_HTH_dom_sf"/>
</dbReference>
<sequence length="426" mass="46932">MDIIKKLSEEFPSVCADHVRNIVGLIDEGNTIPFIARYRKEMTGSCDDQVLRELDERLQYLRNLEKRKEEVCKSISEQGKMTDELRSAIDAAATLTEVEDLYRPYKQKKKTRASAAIERGLQPLADRILQQDPSVDVRAEAEKFVDAEKGVPDAAAAIAGAKDIIAEIVSDDANVRKKLRNLFLKNGEIETKLVNADQEGAKTYEMYADHAENVAEIKEHRVLAVNRGEKEGFLKVKITFNDQIAKRVAGAGYLKNGGYATQLVQEAVDDGYTRLLYPSIEREVRAILTENASEQAIKMFELNLKPLLMQPPVKDKITLGLDPAYRTGCKIAVVDGTGKVLDKTVVYPTPGPKQNIGAAKAKLKELIAKYGVEIVSIGNGTASKESEIFVAELIKEIREETGQDVAYIVVSEAGASVYSASPLGAE</sequence>
<reference evidence="2" key="1">
    <citation type="journal article" date="2021" name="PeerJ">
        <title>Extensive microbial diversity within the chicken gut microbiome revealed by metagenomics and culture.</title>
        <authorList>
            <person name="Gilroy R."/>
            <person name="Ravi A."/>
            <person name="Getino M."/>
            <person name="Pursley I."/>
            <person name="Horton D.L."/>
            <person name="Alikhan N.F."/>
            <person name="Baker D."/>
            <person name="Gharbi K."/>
            <person name="Hall N."/>
            <person name="Watson M."/>
            <person name="Adriaenssens E.M."/>
            <person name="Foster-Nyarko E."/>
            <person name="Jarju S."/>
            <person name="Secka A."/>
            <person name="Antonio M."/>
            <person name="Oren A."/>
            <person name="Chaudhuri R.R."/>
            <person name="La Ragione R."/>
            <person name="Hildebrand F."/>
            <person name="Pallen M.J."/>
        </authorList>
    </citation>
    <scope>NUCLEOTIDE SEQUENCE</scope>
    <source>
        <strain evidence="2">26628</strain>
    </source>
</reference>
<evidence type="ECO:0000313" key="3">
    <source>
        <dbReference type="Proteomes" id="UP000824249"/>
    </source>
</evidence>
<dbReference type="InterPro" id="IPR055179">
    <property type="entry name" value="Tex-like_central_region"/>
</dbReference>
<reference evidence="2" key="2">
    <citation type="submission" date="2021-04" db="EMBL/GenBank/DDBJ databases">
        <authorList>
            <person name="Gilroy R."/>
        </authorList>
    </citation>
    <scope>NUCLEOTIDE SEQUENCE</scope>
    <source>
        <strain evidence="2">26628</strain>
    </source>
</reference>
<dbReference type="SMART" id="SM00732">
    <property type="entry name" value="YqgFc"/>
    <property type="match status" value="1"/>
</dbReference>
<evidence type="ECO:0000313" key="2">
    <source>
        <dbReference type="EMBL" id="HIX46509.1"/>
    </source>
</evidence>
<dbReference type="AlphaFoldDB" id="A0A9D2ARI6"/>
<dbReference type="GO" id="GO:0006139">
    <property type="term" value="P:nucleobase-containing compound metabolic process"/>
    <property type="evidence" value="ECO:0007669"/>
    <property type="project" value="InterPro"/>
</dbReference>
<name>A0A9D2ARI6_9FIRM</name>
<dbReference type="FunFam" id="3.30.420.140:FF:000001">
    <property type="entry name" value="RNA-binding transcriptional accessory protein"/>
    <property type="match status" value="1"/>
</dbReference>
<dbReference type="SUPFAM" id="SSF53098">
    <property type="entry name" value="Ribonuclease H-like"/>
    <property type="match status" value="1"/>
</dbReference>
<dbReference type="Proteomes" id="UP000824249">
    <property type="component" value="Unassembled WGS sequence"/>
</dbReference>
<dbReference type="PANTHER" id="PTHR10724">
    <property type="entry name" value="30S RIBOSOMAL PROTEIN S1"/>
    <property type="match status" value="1"/>
</dbReference>
<proteinExistence type="predicted"/>
<dbReference type="InterPro" id="IPR032639">
    <property type="entry name" value="Tex_YqgF"/>
</dbReference>
<dbReference type="SUPFAM" id="SSF158832">
    <property type="entry name" value="Tex N-terminal region-like"/>
    <property type="match status" value="1"/>
</dbReference>
<dbReference type="InterPro" id="IPR037027">
    <property type="entry name" value="YqgF/RNaseH-like_dom_sf"/>
</dbReference>
<dbReference type="FunFam" id="1.10.10.650:FF:000001">
    <property type="entry name" value="S1 RNA-binding domain 1"/>
    <property type="match status" value="1"/>
</dbReference>
<feature type="domain" description="YqgF/RNase H-like" evidence="1">
    <location>
        <begin position="316"/>
        <end position="419"/>
    </location>
</feature>
<dbReference type="PANTHER" id="PTHR10724:SF10">
    <property type="entry name" value="S1 RNA-BINDING DOMAIN-CONTAINING PROTEIN 1"/>
    <property type="match status" value="1"/>
</dbReference>
<feature type="non-terminal residue" evidence="2">
    <location>
        <position position="426"/>
    </location>
</feature>
<dbReference type="Gene3D" id="3.30.420.140">
    <property type="entry name" value="YqgF/RNase H-like domain"/>
    <property type="match status" value="1"/>
</dbReference>
<dbReference type="InterPro" id="IPR050437">
    <property type="entry name" value="Ribos_protein_bS1-like"/>
</dbReference>
<organism evidence="2 3">
    <name type="scientific">Candidatus Borkfalkia faecigallinarum</name>
    <dbReference type="NCBI Taxonomy" id="2838509"/>
    <lineage>
        <taxon>Bacteria</taxon>
        <taxon>Bacillati</taxon>
        <taxon>Bacillota</taxon>
        <taxon>Clostridia</taxon>
        <taxon>Christensenellales</taxon>
        <taxon>Christensenellaceae</taxon>
        <taxon>Candidatus Borkfalkia</taxon>
    </lineage>
</organism>
<dbReference type="InterPro" id="IPR023323">
    <property type="entry name" value="Tex-like_dom_sf"/>
</dbReference>
<dbReference type="Gene3D" id="1.10.10.650">
    <property type="entry name" value="RuvA domain 2-like"/>
    <property type="match status" value="1"/>
</dbReference>
<dbReference type="Pfam" id="PF16921">
    <property type="entry name" value="Tex_YqgF"/>
    <property type="match status" value="1"/>
</dbReference>
<accession>A0A9D2ARI6</accession>
<dbReference type="Gene3D" id="1.10.3500.10">
    <property type="entry name" value="Tex N-terminal region-like"/>
    <property type="match status" value="1"/>
</dbReference>
<dbReference type="Pfam" id="PF09371">
    <property type="entry name" value="Tex_N"/>
    <property type="match status" value="1"/>
</dbReference>
<dbReference type="InterPro" id="IPR018974">
    <property type="entry name" value="Tex-like_N"/>
</dbReference>
<dbReference type="GO" id="GO:0006412">
    <property type="term" value="P:translation"/>
    <property type="evidence" value="ECO:0007669"/>
    <property type="project" value="TreeGrafter"/>
</dbReference>
<dbReference type="EMBL" id="DXFD01000040">
    <property type="protein sequence ID" value="HIX46509.1"/>
    <property type="molecule type" value="Genomic_DNA"/>
</dbReference>
<protein>
    <submittedName>
        <fullName evidence="2">RNA-binding transcriptional accessory protein</fullName>
    </submittedName>
</protein>